<organism evidence="11">
    <name type="scientific">candidate division WOR-3 bacterium</name>
    <dbReference type="NCBI Taxonomy" id="2052148"/>
    <lineage>
        <taxon>Bacteria</taxon>
        <taxon>Bacteria division WOR-3</taxon>
    </lineage>
</organism>
<evidence type="ECO:0000313" key="11">
    <source>
        <dbReference type="EMBL" id="HGW90973.1"/>
    </source>
</evidence>
<comment type="cofactor">
    <cofactor evidence="9">
        <name>[4Fe-4S] cluster</name>
        <dbReference type="ChEBI" id="CHEBI:49883"/>
    </cofactor>
    <text evidence="9">Binds 2 [4Fe-4S] clusters per subunit. One cluster is coordinated with 3 cysteines and an exchangeable S-adenosyl-L-methionine.</text>
</comment>
<comment type="similarity">
    <text evidence="9">Belongs to the radical SAM superfamily. Lipoyl synthase family.</text>
</comment>
<evidence type="ECO:0000256" key="1">
    <source>
        <dbReference type="ARBA" id="ARBA00022485"/>
    </source>
</evidence>
<keyword evidence="7 9" id="KW-0411">Iron-sulfur</keyword>
<keyword evidence="1 9" id="KW-0004">4Fe-4S</keyword>
<dbReference type="Pfam" id="PF16881">
    <property type="entry name" value="LIAS_N"/>
    <property type="match status" value="1"/>
</dbReference>
<evidence type="ECO:0000256" key="4">
    <source>
        <dbReference type="ARBA" id="ARBA00022691"/>
    </source>
</evidence>
<evidence type="ECO:0000256" key="9">
    <source>
        <dbReference type="HAMAP-Rule" id="MF_00206"/>
    </source>
</evidence>
<dbReference type="PANTHER" id="PTHR10949:SF0">
    <property type="entry name" value="LIPOYL SYNTHASE, MITOCHONDRIAL"/>
    <property type="match status" value="1"/>
</dbReference>
<dbReference type="InterPro" id="IPR006638">
    <property type="entry name" value="Elp3/MiaA/NifB-like_rSAM"/>
</dbReference>
<feature type="binding site" evidence="9">
    <location>
        <position position="44"/>
    </location>
    <ligand>
        <name>[4Fe-4S] cluster</name>
        <dbReference type="ChEBI" id="CHEBI:49883"/>
        <label>1</label>
    </ligand>
</feature>
<feature type="binding site" evidence="9">
    <location>
        <position position="38"/>
    </location>
    <ligand>
        <name>[4Fe-4S] cluster</name>
        <dbReference type="ChEBI" id="CHEBI:49883"/>
        <label>1</label>
    </ligand>
</feature>
<protein>
    <recommendedName>
        <fullName evidence="9">Lipoyl synthase</fullName>
        <ecNumber evidence="9">2.8.1.8</ecNumber>
    </recommendedName>
    <alternativeName>
        <fullName evidence="9">Lip-syn</fullName>
        <shortName evidence="9">LS</shortName>
    </alternativeName>
    <alternativeName>
        <fullName evidence="9">Lipoate synthase</fullName>
    </alternativeName>
    <alternativeName>
        <fullName evidence="9">Lipoic acid synthase</fullName>
    </alternativeName>
    <alternativeName>
        <fullName evidence="9">Sulfur insertion protein LipA</fullName>
    </alternativeName>
</protein>
<feature type="binding site" evidence="9">
    <location>
        <position position="33"/>
    </location>
    <ligand>
        <name>[4Fe-4S] cluster</name>
        <dbReference type="ChEBI" id="CHEBI:49883"/>
        <label>1</label>
    </ligand>
</feature>
<dbReference type="PIRSF" id="PIRSF005963">
    <property type="entry name" value="Lipoyl_synth"/>
    <property type="match status" value="1"/>
</dbReference>
<dbReference type="NCBIfam" id="TIGR00510">
    <property type="entry name" value="lipA"/>
    <property type="match status" value="1"/>
</dbReference>
<dbReference type="GO" id="GO:0046872">
    <property type="term" value="F:metal ion binding"/>
    <property type="evidence" value="ECO:0007669"/>
    <property type="project" value="UniProtKB-KW"/>
</dbReference>
<evidence type="ECO:0000256" key="8">
    <source>
        <dbReference type="ARBA" id="ARBA00047326"/>
    </source>
</evidence>
<evidence type="ECO:0000256" key="5">
    <source>
        <dbReference type="ARBA" id="ARBA00022723"/>
    </source>
</evidence>
<dbReference type="PROSITE" id="PS51918">
    <property type="entry name" value="RADICAL_SAM"/>
    <property type="match status" value="1"/>
</dbReference>
<dbReference type="Gene3D" id="3.20.20.70">
    <property type="entry name" value="Aldolase class I"/>
    <property type="match status" value="1"/>
</dbReference>
<evidence type="ECO:0000256" key="2">
    <source>
        <dbReference type="ARBA" id="ARBA00022490"/>
    </source>
</evidence>
<dbReference type="NCBIfam" id="NF009544">
    <property type="entry name" value="PRK12928.1"/>
    <property type="match status" value="1"/>
</dbReference>
<comment type="pathway">
    <text evidence="9">Protein modification; protein lipoylation via endogenous pathway; protein N(6)-(lipoyl)lysine from octanoyl-[acyl-carrier-protein]: step 2/2.</text>
</comment>
<comment type="subcellular location">
    <subcellularLocation>
        <location evidence="9">Cytoplasm</location>
    </subcellularLocation>
</comment>
<dbReference type="GO" id="GO:0016992">
    <property type="term" value="F:lipoate synthase activity"/>
    <property type="evidence" value="ECO:0007669"/>
    <property type="project" value="UniProtKB-UniRule"/>
</dbReference>
<dbReference type="InterPro" id="IPR007197">
    <property type="entry name" value="rSAM"/>
</dbReference>
<feature type="binding site" evidence="9">
    <location>
        <position position="63"/>
    </location>
    <ligand>
        <name>[4Fe-4S] cluster</name>
        <dbReference type="ChEBI" id="CHEBI:49883"/>
        <label>2</label>
        <note>4Fe-4S-S-AdoMet</note>
    </ligand>
</feature>
<dbReference type="HAMAP" id="MF_00206">
    <property type="entry name" value="Lipoyl_synth"/>
    <property type="match status" value="1"/>
</dbReference>
<dbReference type="FunFam" id="3.20.20.70:FF:000040">
    <property type="entry name" value="Lipoyl synthase"/>
    <property type="match status" value="1"/>
</dbReference>
<dbReference type="PANTHER" id="PTHR10949">
    <property type="entry name" value="LIPOYL SYNTHASE"/>
    <property type="match status" value="1"/>
</dbReference>
<name>A0A7C4U617_UNCW3</name>
<comment type="function">
    <text evidence="9">Catalyzes the radical-mediated insertion of two sulfur atoms into the C-6 and C-8 positions of the octanoyl moiety bound to the lipoyl domains of lipoate-dependent enzymes, thereby converting the octanoylated domains into lipoylated derivatives.</text>
</comment>
<keyword evidence="6 9" id="KW-0408">Iron</keyword>
<dbReference type="SFLD" id="SFLDG01058">
    <property type="entry name" value="lipoyl_synthase_like"/>
    <property type="match status" value="1"/>
</dbReference>
<dbReference type="CDD" id="cd01335">
    <property type="entry name" value="Radical_SAM"/>
    <property type="match status" value="1"/>
</dbReference>
<keyword evidence="3 9" id="KW-0808">Transferase</keyword>
<gene>
    <name evidence="9 11" type="primary">lipA</name>
    <name evidence="11" type="ORF">ENV67_00315</name>
</gene>
<dbReference type="AlphaFoldDB" id="A0A7C4U617"/>
<evidence type="ECO:0000259" key="10">
    <source>
        <dbReference type="PROSITE" id="PS51918"/>
    </source>
</evidence>
<feature type="binding site" evidence="9">
    <location>
        <position position="270"/>
    </location>
    <ligand>
        <name>[4Fe-4S] cluster</name>
        <dbReference type="ChEBI" id="CHEBI:49883"/>
        <label>1</label>
    </ligand>
</feature>
<keyword evidence="4 9" id="KW-0949">S-adenosyl-L-methionine</keyword>
<dbReference type="InterPro" id="IPR031691">
    <property type="entry name" value="LIAS_N"/>
</dbReference>
<feature type="domain" description="Radical SAM core" evidence="10">
    <location>
        <begin position="45"/>
        <end position="259"/>
    </location>
</feature>
<dbReference type="Pfam" id="PF04055">
    <property type="entry name" value="Radical_SAM"/>
    <property type="match status" value="1"/>
</dbReference>
<dbReference type="EMBL" id="DTHG01000005">
    <property type="protein sequence ID" value="HGW90973.1"/>
    <property type="molecule type" value="Genomic_DNA"/>
</dbReference>
<keyword evidence="5 9" id="KW-0479">Metal-binding</keyword>
<evidence type="ECO:0000256" key="7">
    <source>
        <dbReference type="ARBA" id="ARBA00023014"/>
    </source>
</evidence>
<dbReference type="GO" id="GO:0009249">
    <property type="term" value="P:protein lipoylation"/>
    <property type="evidence" value="ECO:0007669"/>
    <property type="project" value="UniProtKB-UniRule"/>
</dbReference>
<dbReference type="GO" id="GO:0051539">
    <property type="term" value="F:4 iron, 4 sulfur cluster binding"/>
    <property type="evidence" value="ECO:0007669"/>
    <property type="project" value="UniProtKB-UniRule"/>
</dbReference>
<dbReference type="InterPro" id="IPR058240">
    <property type="entry name" value="rSAM_sf"/>
</dbReference>
<sequence>MSIPVWIREGIRKREGIERLKGRLRLYNLHTVCEEARCPNIGKCFNDNTATFLILGDICTRNCTFCAVKKGFPEKVDENEPSNVADMVIEMGLDYVVITSVTRDDIEDGGAEHFRKTISKIREKGKDVKIEVLIPDFRGNKESLKKIFDAKPDVINHNLETVPRLYKDVRPMANYKISLDILKSSKENGFITKTGIMLGLGEKREDVFELIEHISKIGCDILTIGQYLRPSRFHIPVYEYVIPEEFEFYKEYALRKGIRYVVSAPLVRSSFMAKEAYFSLKGKND</sequence>
<dbReference type="UniPathway" id="UPA00538">
    <property type="reaction ID" value="UER00593"/>
</dbReference>
<dbReference type="EC" id="2.8.1.8" evidence="9"/>
<proteinExistence type="inferred from homology"/>
<comment type="caution">
    <text evidence="11">The sequence shown here is derived from an EMBL/GenBank/DDBJ whole genome shotgun (WGS) entry which is preliminary data.</text>
</comment>
<dbReference type="GO" id="GO:0005737">
    <property type="term" value="C:cytoplasm"/>
    <property type="evidence" value="ECO:0007669"/>
    <property type="project" value="UniProtKB-SubCell"/>
</dbReference>
<feature type="binding site" evidence="9">
    <location>
        <position position="66"/>
    </location>
    <ligand>
        <name>[4Fe-4S] cluster</name>
        <dbReference type="ChEBI" id="CHEBI:49883"/>
        <label>2</label>
        <note>4Fe-4S-S-AdoMet</note>
    </ligand>
</feature>
<accession>A0A7C4U617</accession>
<dbReference type="SFLD" id="SFLDS00029">
    <property type="entry name" value="Radical_SAM"/>
    <property type="match status" value="1"/>
</dbReference>
<dbReference type="NCBIfam" id="NF004019">
    <property type="entry name" value="PRK05481.1"/>
    <property type="match status" value="1"/>
</dbReference>
<keyword evidence="2 9" id="KW-0963">Cytoplasm</keyword>
<dbReference type="SFLD" id="SFLDF00271">
    <property type="entry name" value="lipoyl_synthase"/>
    <property type="match status" value="1"/>
</dbReference>
<evidence type="ECO:0000256" key="6">
    <source>
        <dbReference type="ARBA" id="ARBA00023004"/>
    </source>
</evidence>
<evidence type="ECO:0000256" key="3">
    <source>
        <dbReference type="ARBA" id="ARBA00022679"/>
    </source>
</evidence>
<feature type="binding site" evidence="9">
    <location>
        <position position="59"/>
    </location>
    <ligand>
        <name>[4Fe-4S] cluster</name>
        <dbReference type="ChEBI" id="CHEBI:49883"/>
        <label>2</label>
        <note>4Fe-4S-S-AdoMet</note>
    </ligand>
</feature>
<dbReference type="InterPro" id="IPR003698">
    <property type="entry name" value="Lipoyl_synth"/>
</dbReference>
<dbReference type="SMART" id="SM00729">
    <property type="entry name" value="Elp3"/>
    <property type="match status" value="1"/>
</dbReference>
<comment type="catalytic activity">
    <reaction evidence="8 9">
        <text>[[Fe-S] cluster scaffold protein carrying a second [4Fe-4S](2+) cluster] + N(6)-octanoyl-L-lysyl-[protein] + 2 oxidized [2Fe-2S]-[ferredoxin] + 2 S-adenosyl-L-methionine + 4 H(+) = [[Fe-S] cluster scaffold protein] + N(6)-[(R)-dihydrolipoyl]-L-lysyl-[protein] + 4 Fe(3+) + 2 hydrogen sulfide + 2 5'-deoxyadenosine + 2 L-methionine + 2 reduced [2Fe-2S]-[ferredoxin]</text>
        <dbReference type="Rhea" id="RHEA:16585"/>
        <dbReference type="Rhea" id="RHEA-COMP:9928"/>
        <dbReference type="Rhea" id="RHEA-COMP:10000"/>
        <dbReference type="Rhea" id="RHEA-COMP:10001"/>
        <dbReference type="Rhea" id="RHEA-COMP:10475"/>
        <dbReference type="Rhea" id="RHEA-COMP:14568"/>
        <dbReference type="Rhea" id="RHEA-COMP:14569"/>
        <dbReference type="ChEBI" id="CHEBI:15378"/>
        <dbReference type="ChEBI" id="CHEBI:17319"/>
        <dbReference type="ChEBI" id="CHEBI:29034"/>
        <dbReference type="ChEBI" id="CHEBI:29919"/>
        <dbReference type="ChEBI" id="CHEBI:33722"/>
        <dbReference type="ChEBI" id="CHEBI:33737"/>
        <dbReference type="ChEBI" id="CHEBI:33738"/>
        <dbReference type="ChEBI" id="CHEBI:57844"/>
        <dbReference type="ChEBI" id="CHEBI:59789"/>
        <dbReference type="ChEBI" id="CHEBI:78809"/>
        <dbReference type="ChEBI" id="CHEBI:83100"/>
        <dbReference type="EC" id="2.8.1.8"/>
    </reaction>
</comment>
<dbReference type="SUPFAM" id="SSF102114">
    <property type="entry name" value="Radical SAM enzymes"/>
    <property type="match status" value="1"/>
</dbReference>
<dbReference type="InterPro" id="IPR013785">
    <property type="entry name" value="Aldolase_TIM"/>
</dbReference>
<reference evidence="11" key="1">
    <citation type="journal article" date="2020" name="mSystems">
        <title>Genome- and Community-Level Interaction Insights into Carbon Utilization and Element Cycling Functions of Hydrothermarchaeota in Hydrothermal Sediment.</title>
        <authorList>
            <person name="Zhou Z."/>
            <person name="Liu Y."/>
            <person name="Xu W."/>
            <person name="Pan J."/>
            <person name="Luo Z.H."/>
            <person name="Li M."/>
        </authorList>
    </citation>
    <scope>NUCLEOTIDE SEQUENCE [LARGE SCALE GENOMIC DNA]</scope>
    <source>
        <strain evidence="11">SpSt-780</strain>
    </source>
</reference>